<protein>
    <recommendedName>
        <fullName evidence="3">SH3 domain-containing protein</fullName>
    </recommendedName>
</protein>
<proteinExistence type="predicted"/>
<evidence type="ECO:0008006" key="3">
    <source>
        <dbReference type="Google" id="ProtNLM"/>
    </source>
</evidence>
<accession>A0A2M9Z7E0</accession>
<organism evidence="1 2">
    <name type="scientific">Leptospira wolffii</name>
    <dbReference type="NCBI Taxonomy" id="409998"/>
    <lineage>
        <taxon>Bacteria</taxon>
        <taxon>Pseudomonadati</taxon>
        <taxon>Spirochaetota</taxon>
        <taxon>Spirochaetia</taxon>
        <taxon>Leptospirales</taxon>
        <taxon>Leptospiraceae</taxon>
        <taxon>Leptospira</taxon>
    </lineage>
</organism>
<dbReference type="EMBL" id="NPDT01000010">
    <property type="protein sequence ID" value="PJZ64351.1"/>
    <property type="molecule type" value="Genomic_DNA"/>
</dbReference>
<evidence type="ECO:0000313" key="2">
    <source>
        <dbReference type="Proteomes" id="UP000231912"/>
    </source>
</evidence>
<dbReference type="Gene3D" id="2.30.30.40">
    <property type="entry name" value="SH3 Domains"/>
    <property type="match status" value="1"/>
</dbReference>
<gene>
    <name evidence="1" type="ORF">CH371_18190</name>
</gene>
<comment type="caution">
    <text evidence="1">The sequence shown here is derived from an EMBL/GenBank/DDBJ whole genome shotgun (WGS) entry which is preliminary data.</text>
</comment>
<sequence length="249" mass="28787">MKKITIALIVSFTVFLDCSKNIQETEMQSPRMDIDSILNNVFSDSSLMHGISLKFNKQKSTYDFDYGSEGLYWHDVGKFLIVGDRIELKPSKCEPECNQSFGKGFCEIKPRNESYSHKLSLNCYSNSNNYLLHTNAKNKSASFDIRQSAYSENEIIFYKGKEYRSVGGKNGTTIDNVKIRKEPNVNASELQFTTDLYGPYLSHIPKNTSVKLYMRTIEKDKVKQWENYWYFVETASTSGWVFGEFIKFK</sequence>
<reference evidence="1 2" key="1">
    <citation type="submission" date="2017-07" db="EMBL/GenBank/DDBJ databases">
        <title>Leptospira spp. isolated from tropical soils.</title>
        <authorList>
            <person name="Thibeaux R."/>
            <person name="Iraola G."/>
            <person name="Ferres I."/>
            <person name="Bierque E."/>
            <person name="Girault D."/>
            <person name="Soupe-Gilbert M.-E."/>
            <person name="Picardeau M."/>
            <person name="Goarant C."/>
        </authorList>
    </citation>
    <scope>NUCLEOTIDE SEQUENCE [LARGE SCALE GENOMIC DNA]</scope>
    <source>
        <strain evidence="1 2">FH2-C-A2</strain>
    </source>
</reference>
<evidence type="ECO:0000313" key="1">
    <source>
        <dbReference type="EMBL" id="PJZ64351.1"/>
    </source>
</evidence>
<dbReference type="Proteomes" id="UP000231912">
    <property type="component" value="Unassembled WGS sequence"/>
</dbReference>
<name>A0A2M9Z7E0_9LEPT</name>
<dbReference type="AlphaFoldDB" id="A0A2M9Z7E0"/>